<reference evidence="9" key="1">
    <citation type="submission" date="2021-05" db="EMBL/GenBank/DDBJ databases">
        <title>The genome of the haptophyte Pavlova lutheri (Diacronema luteri, Pavlovales) - a model for lipid biosynthesis in eukaryotic algae.</title>
        <authorList>
            <person name="Hulatt C.J."/>
            <person name="Posewitz M.C."/>
        </authorList>
    </citation>
    <scope>NUCLEOTIDE SEQUENCE</scope>
    <source>
        <strain evidence="9">NIVA-4/92</strain>
    </source>
</reference>
<feature type="transmembrane region" description="Helical" evidence="6">
    <location>
        <begin position="859"/>
        <end position="878"/>
    </location>
</feature>
<feature type="transmembrane region" description="Helical" evidence="6">
    <location>
        <begin position="12"/>
        <end position="31"/>
    </location>
</feature>
<feature type="transmembrane region" description="Helical" evidence="6">
    <location>
        <begin position="405"/>
        <end position="423"/>
    </location>
</feature>
<feature type="transmembrane region" description="Helical" evidence="6">
    <location>
        <begin position="781"/>
        <end position="804"/>
    </location>
</feature>
<feature type="transmembrane region" description="Helical" evidence="6">
    <location>
        <begin position="1445"/>
        <end position="1463"/>
    </location>
</feature>
<feature type="transmembrane region" description="Helical" evidence="6">
    <location>
        <begin position="290"/>
        <end position="316"/>
    </location>
</feature>
<feature type="transmembrane region" description="Helical" evidence="6">
    <location>
        <begin position="1578"/>
        <end position="1603"/>
    </location>
</feature>
<feature type="transmembrane region" description="Helical" evidence="6">
    <location>
        <begin position="1015"/>
        <end position="1032"/>
    </location>
</feature>
<evidence type="ECO:0000256" key="3">
    <source>
        <dbReference type="ARBA" id="ARBA00022989"/>
    </source>
</evidence>
<dbReference type="OrthoDB" id="296386at2759"/>
<dbReference type="InterPro" id="IPR007632">
    <property type="entry name" value="Anoctamin"/>
</dbReference>
<feature type="transmembrane region" description="Helical" evidence="6">
    <location>
        <begin position="1336"/>
        <end position="1355"/>
    </location>
</feature>
<dbReference type="EMBL" id="JAGTXO010000014">
    <property type="protein sequence ID" value="KAG8464060.1"/>
    <property type="molecule type" value="Genomic_DNA"/>
</dbReference>
<comment type="subcellular location">
    <subcellularLocation>
        <location evidence="1">Membrane</location>
        <topology evidence="1">Multi-pass membrane protein</topology>
    </subcellularLocation>
</comment>
<name>A0A8J6CBU5_DIALT</name>
<comment type="caution">
    <text evidence="9">The sequence shown here is derived from an EMBL/GenBank/DDBJ whole genome shotgun (WGS) entry which is preliminary data.</text>
</comment>
<feature type="transmembrane region" description="Helical" evidence="6">
    <location>
        <begin position="898"/>
        <end position="921"/>
    </location>
</feature>
<organism evidence="9 10">
    <name type="scientific">Diacronema lutheri</name>
    <name type="common">Unicellular marine alga</name>
    <name type="synonym">Monochrysis lutheri</name>
    <dbReference type="NCBI Taxonomy" id="2081491"/>
    <lineage>
        <taxon>Eukaryota</taxon>
        <taxon>Haptista</taxon>
        <taxon>Haptophyta</taxon>
        <taxon>Pavlovophyceae</taxon>
        <taxon>Pavlovales</taxon>
        <taxon>Pavlovaceae</taxon>
        <taxon>Diacronema</taxon>
    </lineage>
</organism>
<feature type="transmembrane region" description="Helical" evidence="6">
    <location>
        <begin position="263"/>
        <end position="284"/>
    </location>
</feature>
<dbReference type="InterPro" id="IPR012666">
    <property type="entry name" value="CbtA_put"/>
</dbReference>
<dbReference type="GO" id="GO:0032541">
    <property type="term" value="C:cortical endoplasmic reticulum"/>
    <property type="evidence" value="ECO:0007669"/>
    <property type="project" value="TreeGrafter"/>
</dbReference>
<feature type="region of interest" description="Disordered" evidence="5">
    <location>
        <begin position="1291"/>
        <end position="1310"/>
    </location>
</feature>
<dbReference type="Pfam" id="PF04547">
    <property type="entry name" value="Anoctamin"/>
    <property type="match status" value="1"/>
</dbReference>
<feature type="region of interest" description="Disordered" evidence="5">
    <location>
        <begin position="1627"/>
        <end position="1654"/>
    </location>
</feature>
<feature type="transmembrane region" description="Helical" evidence="6">
    <location>
        <begin position="1232"/>
        <end position="1257"/>
    </location>
</feature>
<keyword evidence="10" id="KW-1185">Reference proteome</keyword>
<keyword evidence="3 6" id="KW-1133">Transmembrane helix</keyword>
<evidence type="ECO:0000256" key="5">
    <source>
        <dbReference type="SAM" id="MobiDB-lite"/>
    </source>
</evidence>
<feature type="transmembrane region" description="Helical" evidence="6">
    <location>
        <begin position="368"/>
        <end position="393"/>
    </location>
</feature>
<proteinExistence type="predicted"/>
<feature type="transmembrane region" description="Helical" evidence="6">
    <location>
        <begin position="229"/>
        <end position="251"/>
    </location>
</feature>
<feature type="transmembrane region" description="Helical" evidence="6">
    <location>
        <begin position="1507"/>
        <end position="1525"/>
    </location>
</feature>
<dbReference type="InterPro" id="IPR047843">
    <property type="entry name" value="WLS-like_TM"/>
</dbReference>
<feature type="transmembrane region" description="Helical" evidence="6">
    <location>
        <begin position="1176"/>
        <end position="1200"/>
    </location>
</feature>
<gene>
    <name evidence="9" type="ORF">KFE25_000228</name>
</gene>
<dbReference type="PANTHER" id="PTHR12308">
    <property type="entry name" value="ANOCTAMIN"/>
    <property type="match status" value="1"/>
</dbReference>
<dbReference type="GO" id="GO:0016020">
    <property type="term" value="C:membrane"/>
    <property type="evidence" value="ECO:0007669"/>
    <property type="project" value="UniProtKB-SubCell"/>
</dbReference>
<feature type="transmembrane region" description="Helical" evidence="6">
    <location>
        <begin position="944"/>
        <end position="962"/>
    </location>
</feature>
<dbReference type="InterPro" id="IPR049452">
    <property type="entry name" value="Anoctamin_TM"/>
</dbReference>
<protein>
    <submittedName>
        <fullName evidence="9">Uncharacterized protein</fullName>
    </submittedName>
</protein>
<keyword evidence="2 6" id="KW-0812">Transmembrane</keyword>
<feature type="compositionally biased region" description="Basic and acidic residues" evidence="5">
    <location>
        <begin position="1296"/>
        <end position="1310"/>
    </location>
</feature>
<evidence type="ECO:0000256" key="1">
    <source>
        <dbReference type="ARBA" id="ARBA00004141"/>
    </source>
</evidence>
<evidence type="ECO:0000313" key="10">
    <source>
        <dbReference type="Proteomes" id="UP000751190"/>
    </source>
</evidence>
<dbReference type="Pfam" id="PF06664">
    <property type="entry name" value="WLS-like_TM"/>
    <property type="match status" value="1"/>
</dbReference>
<feature type="transmembrane region" description="Helical" evidence="6">
    <location>
        <begin position="746"/>
        <end position="769"/>
    </location>
</feature>
<feature type="domain" description="Wntless-like transmembrane" evidence="8">
    <location>
        <begin position="225"/>
        <end position="466"/>
    </location>
</feature>
<evidence type="ECO:0000256" key="2">
    <source>
        <dbReference type="ARBA" id="ARBA00022692"/>
    </source>
</evidence>
<evidence type="ECO:0000256" key="6">
    <source>
        <dbReference type="SAM" id="Phobius"/>
    </source>
</evidence>
<feature type="transmembrane region" description="Helical" evidence="6">
    <location>
        <begin position="1475"/>
        <end position="1495"/>
    </location>
</feature>
<feature type="transmembrane region" description="Helical" evidence="6">
    <location>
        <begin position="1537"/>
        <end position="1558"/>
    </location>
</feature>
<evidence type="ECO:0000259" key="7">
    <source>
        <dbReference type="Pfam" id="PF04547"/>
    </source>
</evidence>
<feature type="transmembrane region" description="Helical" evidence="6">
    <location>
        <begin position="328"/>
        <end position="348"/>
    </location>
</feature>
<dbReference type="Proteomes" id="UP000751190">
    <property type="component" value="Unassembled WGS sequence"/>
</dbReference>
<accession>A0A8J6CBU5</accession>
<sequence length="1654" mass="181331">MVPAYVHLRPAALLCLVVAGMVFTLGAGVAYDSLFFSEGASNKLVFAPDAGSDLLAGDEYVATFGNATHPTNPYMRWLRVSLIAYVKLPDECVEVAYTPDALVPRACLEGVPRSVLVSASVSARDLDTEDWTELGRSTRDAQRVECIDDGKAASTHPGWPADGVDPLSLGRRAHCYVLSLAYKDGLQHAQYLARVSVAPAADDPPLSAWAEQLVVVQTNGTTAHGYAELGLRLVALLSSVVTFALYARAMHQHALHEWLPQQLGVYVFCCAICGYNNPASIALIPLGMSYGVSAAVFDIGFYAAGMLLATVLADPVRESIRSLRADYWAPRLLLTVPMFFLNTAQYALSARQMRADPSFMYELSGSFVTIGALEVVLFSLWSLYVVVLLTLQLRSHEARMRTNKQELAFAAVTALVVGAIWLRESITFKVYTRDFMSDAKFVYRARTVIMTNVFARLVALCYAPSKMSEALSASGGGIDRLFRALLSRGEGAAEAARSVNGALGVDPHTVADALRRYVDALRRAHHDGLDALTAEQREGHERLKASLLALPQTRAYAKQMAWVYPTLGFQSRQPYLWAIVLHDLANNPAGIEPGDTPGIVAAKEMLHELMSKTGLRASLHRAPLGAASDGHALVVLIADCDAVHAEFVREYGARLLVEATLSQELPPATPADRVSAVARLLTAHFGAEHRMLGAVSWRVDGCEVVRASFPLHDRGFNRQVDREWGLAPEISEAHLRVIRDHYGEELAWYFGLSDFTVEWLFPVAAFGFVLELVKLGGDVVFYEMLWVAFGSVLVVWGAFFVAFWRRRSAELRWDWNVDSLLTSIRRNPRFTGEWVTDQETGAPRPAVSMWQRLPAFGNTAFQMLLQVLLLCFIEYISYGQFVWACEQFDAPENRYMFLFQTVIVNTFIYVGLIMFGQYVLWSKVAAWCTRRENWPYETQYDTQYVYYIFIFIWLDGYFWSWFFGYVHVPLVDVGVDLRTWAFPIFGKLFTHERTADYWMKKHDSMVASMLGMNQIAAFLFENVWPLALVQLVRWRTAARRAATVAQPADRAAADATVASSRAREAPRKLTFAQQQLLAVQTIVPLAAAPREAIDVTDAEARETTIQALDELGLPEYSTQDDYYDVVLFIGYIITYTIQWPLTPVVCYLNNNLELRSDLIKVNNAFRRMVPKKQNSIGAWEQCIVFSAWAAIPMVVTFATISSRTAEIFFLASEDPEDPNHAFYWNEDGHVRWWWRILASFLWEHALVLTCLMIHIIVPRQPLWVRRAQAAARFHLAKEAHGATVERYSGAASNRAEVPHGAHGEGDSSERKRGRIVSMTHWLAAHRRKPRVIARRAAGCALIACALVSLYLVGYLQDPLADTLVDVLVDGGRLAARGALAAVGCGLLAALACAPACFGSAVPLILAAESFEVACDPTTGPCDDDDAAVFEPAAGAERAACTLASIAWLGISYSALLIGALLVRGSRLRAGDGLKLGLLGFATVQLLPALGLSPELPGMLASAVQTRQLWAGGQMAGGITGAWLMLGELPSQWAYKVLGRAAPAMTAPLGVLLAIVPLLAGAPHPPSHERSAVPAELAARFACASLLTTFCFWLVLGPACALVAAHVDPALAPDAEATEALGETSSSASHLVAGEGAEPGRAASSRPHGVAVIHV</sequence>
<keyword evidence="4 6" id="KW-0472">Membrane</keyword>
<dbReference type="PANTHER" id="PTHR12308:SF73">
    <property type="entry name" value="ANOCTAMIN"/>
    <property type="match status" value="1"/>
</dbReference>
<dbReference type="Pfam" id="PF09490">
    <property type="entry name" value="CbtA"/>
    <property type="match status" value="1"/>
</dbReference>
<dbReference type="GO" id="GO:0005254">
    <property type="term" value="F:chloride channel activity"/>
    <property type="evidence" value="ECO:0007669"/>
    <property type="project" value="TreeGrafter"/>
</dbReference>
<evidence type="ECO:0000259" key="8">
    <source>
        <dbReference type="Pfam" id="PF06664"/>
    </source>
</evidence>
<feature type="domain" description="Anoctamin transmembrane" evidence="7">
    <location>
        <begin position="738"/>
        <end position="1268"/>
    </location>
</feature>
<evidence type="ECO:0000313" key="9">
    <source>
        <dbReference type="EMBL" id="KAG8464060.1"/>
    </source>
</evidence>
<evidence type="ECO:0000256" key="4">
    <source>
        <dbReference type="ARBA" id="ARBA00023136"/>
    </source>
</evidence>